<dbReference type="GO" id="GO:0051213">
    <property type="term" value="F:dioxygenase activity"/>
    <property type="evidence" value="ECO:0007669"/>
    <property type="project" value="UniProtKB-KW"/>
</dbReference>
<evidence type="ECO:0000256" key="1">
    <source>
        <dbReference type="ARBA" id="ARBA00009570"/>
    </source>
</evidence>
<dbReference type="RefSeq" id="WP_057845085.1">
    <property type="nucleotide sequence ID" value="NZ_LLYA01000162.1"/>
</dbReference>
<dbReference type="AlphaFoldDB" id="A0A0R3MY27"/>
<accession>A0A0R3MY27</accession>
<gene>
    <name evidence="3" type="ORF">CQ13_28390</name>
</gene>
<reference evidence="3 4" key="1">
    <citation type="submission" date="2014-03" db="EMBL/GenBank/DDBJ databases">
        <title>Bradyrhizobium valentinum sp. nov., isolated from effective nodules of Lupinus mariae-josephae, a lupine endemic of basic-lime soils in Eastern Spain.</title>
        <authorList>
            <person name="Duran D."/>
            <person name="Rey L."/>
            <person name="Navarro A."/>
            <person name="Busquets A."/>
            <person name="Imperial J."/>
            <person name="Ruiz-Argueso T."/>
        </authorList>
    </citation>
    <scope>NUCLEOTIDE SEQUENCE [LARGE SCALE GENOMIC DNA]</scope>
    <source>
        <strain evidence="3 4">Ro19</strain>
    </source>
</reference>
<comment type="similarity">
    <text evidence="1">Belongs to the bacterial ring-hydroxylating dioxygenase beta subunit family.</text>
</comment>
<dbReference type="OrthoDB" id="5517499at2"/>
<comment type="caution">
    <text evidence="3">The sequence shown here is derived from an EMBL/GenBank/DDBJ whole genome shotgun (WGS) entry which is preliminary data.</text>
</comment>
<evidence type="ECO:0000313" key="4">
    <source>
        <dbReference type="Proteomes" id="UP000052023"/>
    </source>
</evidence>
<dbReference type="SUPFAM" id="SSF54427">
    <property type="entry name" value="NTF2-like"/>
    <property type="match status" value="1"/>
</dbReference>
<dbReference type="InterPro" id="IPR032710">
    <property type="entry name" value="NTF2-like_dom_sf"/>
</dbReference>
<name>A0A0R3MY27_9BRAD</name>
<keyword evidence="2" id="KW-0560">Oxidoreductase</keyword>
<dbReference type="EMBL" id="LLYA01000162">
    <property type="protein sequence ID" value="KRR22707.1"/>
    <property type="molecule type" value="Genomic_DNA"/>
</dbReference>
<protein>
    <submittedName>
        <fullName evidence="3">Terephthalate 1,2-dioxygenase</fullName>
    </submittedName>
</protein>
<organism evidence="3 4">
    <name type="scientific">Bradyrhizobium retamae</name>
    <dbReference type="NCBI Taxonomy" id="1300035"/>
    <lineage>
        <taxon>Bacteria</taxon>
        <taxon>Pseudomonadati</taxon>
        <taxon>Pseudomonadota</taxon>
        <taxon>Alphaproteobacteria</taxon>
        <taxon>Hyphomicrobiales</taxon>
        <taxon>Nitrobacteraceae</taxon>
        <taxon>Bradyrhizobium</taxon>
    </lineage>
</organism>
<evidence type="ECO:0000256" key="2">
    <source>
        <dbReference type="ARBA" id="ARBA00023002"/>
    </source>
</evidence>
<dbReference type="CDD" id="cd00667">
    <property type="entry name" value="ring_hydroxylating_dioxygenases_beta"/>
    <property type="match status" value="1"/>
</dbReference>
<keyword evidence="3" id="KW-0223">Dioxygenase</keyword>
<dbReference type="Gene3D" id="3.10.450.50">
    <property type="match status" value="1"/>
</dbReference>
<dbReference type="InterPro" id="IPR000391">
    <property type="entry name" value="Rng_hydr_dOase-bsu"/>
</dbReference>
<dbReference type="Pfam" id="PF00866">
    <property type="entry name" value="Ring_hydroxyl_B"/>
    <property type="match status" value="1"/>
</dbReference>
<sequence>MIQDVVNLINHVQGAYVRCIDNGQLEAWPDFFEENCTYKITTADNYALGLEAGVIFANSRGMLCDRVASLREANIYERHVYRHFLGQPWILAEDAAEVSSETSFFVVRIMRGGATDVYATGRYLDVYRLNGGAPKIRERIVVCDSSRFDTLLALPL</sequence>
<dbReference type="Proteomes" id="UP000052023">
    <property type="component" value="Unassembled WGS sequence"/>
</dbReference>
<keyword evidence="4" id="KW-1185">Reference proteome</keyword>
<evidence type="ECO:0000313" key="3">
    <source>
        <dbReference type="EMBL" id="KRR22707.1"/>
    </source>
</evidence>
<proteinExistence type="inferred from homology"/>